<feature type="chain" id="PRO_5011697316" evidence="1">
    <location>
        <begin position="21"/>
        <end position="65"/>
    </location>
</feature>
<evidence type="ECO:0000313" key="2">
    <source>
        <dbReference type="EMBL" id="SEJ87793.1"/>
    </source>
</evidence>
<keyword evidence="1" id="KW-0732">Signal</keyword>
<gene>
    <name evidence="2" type="ORF">SAMN04488058_12720</name>
</gene>
<organism evidence="2 3">
    <name type="scientific">Deinococcus reticulitermitis</name>
    <dbReference type="NCBI Taxonomy" id="856736"/>
    <lineage>
        <taxon>Bacteria</taxon>
        <taxon>Thermotogati</taxon>
        <taxon>Deinococcota</taxon>
        <taxon>Deinococci</taxon>
        <taxon>Deinococcales</taxon>
        <taxon>Deinococcaceae</taxon>
        <taxon>Deinococcus</taxon>
    </lineage>
</organism>
<dbReference type="RefSeq" id="WP_143068404.1">
    <property type="nucleotide sequence ID" value="NZ_FNZA01000027.1"/>
</dbReference>
<dbReference type="Proteomes" id="UP000199223">
    <property type="component" value="Unassembled WGS sequence"/>
</dbReference>
<protein>
    <submittedName>
        <fullName evidence="2">Uncharacterized protein</fullName>
    </submittedName>
</protein>
<name>A0A1H7CDA1_9DEIO</name>
<reference evidence="3" key="1">
    <citation type="submission" date="2016-10" db="EMBL/GenBank/DDBJ databases">
        <authorList>
            <person name="Varghese N."/>
            <person name="Submissions S."/>
        </authorList>
    </citation>
    <scope>NUCLEOTIDE SEQUENCE [LARGE SCALE GENOMIC DNA]</scope>
    <source>
        <strain evidence="3">CGMCC 1.10218</strain>
    </source>
</reference>
<evidence type="ECO:0000313" key="3">
    <source>
        <dbReference type="Proteomes" id="UP000199223"/>
    </source>
</evidence>
<keyword evidence="3" id="KW-1185">Reference proteome</keyword>
<evidence type="ECO:0000256" key="1">
    <source>
        <dbReference type="SAM" id="SignalP"/>
    </source>
</evidence>
<proteinExistence type="predicted"/>
<dbReference type="EMBL" id="FNZA01000027">
    <property type="protein sequence ID" value="SEJ87793.1"/>
    <property type="molecule type" value="Genomic_DNA"/>
</dbReference>
<feature type="signal peptide" evidence="1">
    <location>
        <begin position="1"/>
        <end position="20"/>
    </location>
</feature>
<sequence>MRHSLFALTCLTLLSGAATAGVITVESAGGTSETQIRELIPRSDPQIRELIPRPSPQIRELIPGS</sequence>
<dbReference type="AlphaFoldDB" id="A0A1H7CDA1"/>
<accession>A0A1H7CDA1</accession>